<sequence length="408" mass="45456">MNNHYVIRGKKLVTVSQTGTIENGALVVQNGKISDVGKWQDMKRNYAHLPILDYRDFVITPSLVDCHTHLLEFAPTSLYPVTRETHFMAAKGILFQALVSGITALGEQICGHPNLDFSIDDYREMVRDLPIDISFAGTNISIGFEELTHFTSITKSRPVAREELLDPRIIINMAKQSDYPGEHIFINATPANFTPNQVPRAGELVYSLDEIKQFVTVFHHYHKQIGAHVGGEMEIKLAIDAGIDVLHHAHGISDELISEAFKKGVKIIATPLGGTHLKPNSPEDILKLVKHNVHVSIGTDSYLPPHEEAKWLPFENQTLRGPEAFMLLAQPAMQFLKKHGYNENEILALITRNPAEILQKGNRFGSLAPGMEAHFLVAEGIPGLEITDINAIKQVYFNGNKVIDRLMS</sequence>
<evidence type="ECO:0000313" key="2">
    <source>
        <dbReference type="EMBL" id="XDK31884.1"/>
    </source>
</evidence>
<protein>
    <submittedName>
        <fullName evidence="2">Amidohydrolase family protein</fullName>
    </submittedName>
</protein>
<dbReference type="InterPro" id="IPR051781">
    <property type="entry name" value="Metallo-dep_Hydrolase"/>
</dbReference>
<gene>
    <name evidence="2" type="ORF">AB4Y30_12710</name>
</gene>
<dbReference type="AlphaFoldDB" id="A0AB39HIF9"/>
<organism evidence="2">
    <name type="scientific">Ornithinibacillus sp. 4-3</name>
    <dbReference type="NCBI Taxonomy" id="3231488"/>
    <lineage>
        <taxon>Bacteria</taxon>
        <taxon>Bacillati</taxon>
        <taxon>Bacillota</taxon>
        <taxon>Bacilli</taxon>
        <taxon>Bacillales</taxon>
        <taxon>Bacillaceae</taxon>
        <taxon>Ornithinibacillus</taxon>
    </lineage>
</organism>
<dbReference type="PANTHER" id="PTHR43135:SF3">
    <property type="entry name" value="ALPHA-D-RIBOSE 1-METHYLPHOSPHONATE 5-TRIPHOSPHATE DIPHOSPHATASE"/>
    <property type="match status" value="1"/>
</dbReference>
<dbReference type="Pfam" id="PF01979">
    <property type="entry name" value="Amidohydro_1"/>
    <property type="match status" value="1"/>
</dbReference>
<dbReference type="InterPro" id="IPR011059">
    <property type="entry name" value="Metal-dep_hydrolase_composite"/>
</dbReference>
<feature type="domain" description="Amidohydrolase-related" evidence="1">
    <location>
        <begin position="58"/>
        <end position="399"/>
    </location>
</feature>
<dbReference type="Gene3D" id="3.20.20.140">
    <property type="entry name" value="Metal-dependent hydrolases"/>
    <property type="match status" value="1"/>
</dbReference>
<dbReference type="GO" id="GO:0016810">
    <property type="term" value="F:hydrolase activity, acting on carbon-nitrogen (but not peptide) bonds"/>
    <property type="evidence" value="ECO:0007669"/>
    <property type="project" value="InterPro"/>
</dbReference>
<dbReference type="InterPro" id="IPR006680">
    <property type="entry name" value="Amidohydro-rel"/>
</dbReference>
<dbReference type="SUPFAM" id="SSF51338">
    <property type="entry name" value="Composite domain of metallo-dependent hydrolases"/>
    <property type="match status" value="1"/>
</dbReference>
<reference evidence="2" key="1">
    <citation type="submission" date="2024-07" db="EMBL/GenBank/DDBJ databases">
        <title>Halotolerant mesophilic bacterium Ornithinibacillus sp. 4-3, sp. nov., isolated from soil.</title>
        <authorList>
            <person name="Sidarenka A.V."/>
            <person name="Guliayeva D.E."/>
            <person name="Leanovich S.I."/>
            <person name="Hileuskaya K.S."/>
            <person name="Akhremchuk A.E."/>
            <person name="Sikolenko M.A."/>
            <person name="Valentovich L.N."/>
        </authorList>
    </citation>
    <scope>NUCLEOTIDE SEQUENCE</scope>
    <source>
        <strain evidence="2">4-3</strain>
    </source>
</reference>
<evidence type="ECO:0000259" key="1">
    <source>
        <dbReference type="Pfam" id="PF01979"/>
    </source>
</evidence>
<dbReference type="SUPFAM" id="SSF51556">
    <property type="entry name" value="Metallo-dependent hydrolases"/>
    <property type="match status" value="1"/>
</dbReference>
<accession>A0AB39HIF9</accession>
<dbReference type="Gene3D" id="2.30.40.10">
    <property type="entry name" value="Urease, subunit C, domain 1"/>
    <property type="match status" value="1"/>
</dbReference>
<dbReference type="PANTHER" id="PTHR43135">
    <property type="entry name" value="ALPHA-D-RIBOSE 1-METHYLPHOSPHONATE 5-TRIPHOSPHATE DIPHOSPHATASE"/>
    <property type="match status" value="1"/>
</dbReference>
<dbReference type="InterPro" id="IPR032466">
    <property type="entry name" value="Metal_Hydrolase"/>
</dbReference>
<dbReference type="RefSeq" id="WP_368652608.1">
    <property type="nucleotide sequence ID" value="NZ_CP162599.1"/>
</dbReference>
<proteinExistence type="predicted"/>
<name>A0AB39HIF9_9BACI</name>
<dbReference type="EMBL" id="CP162599">
    <property type="protein sequence ID" value="XDK31884.1"/>
    <property type="molecule type" value="Genomic_DNA"/>
</dbReference>